<proteinExistence type="predicted"/>
<evidence type="ECO:0000256" key="1">
    <source>
        <dbReference type="SAM" id="Phobius"/>
    </source>
</evidence>
<comment type="caution">
    <text evidence="2">The sequence shown here is derived from an EMBL/GenBank/DDBJ whole genome shotgun (WGS) entry which is preliminary data.</text>
</comment>
<keyword evidence="1" id="KW-0472">Membrane</keyword>
<dbReference type="EMBL" id="QSCO01000011">
    <property type="protein sequence ID" value="RGY06717.1"/>
    <property type="molecule type" value="Genomic_DNA"/>
</dbReference>
<gene>
    <name evidence="2" type="ORF">DXA53_09395</name>
</gene>
<organism evidence="2 3">
    <name type="scientific">Odoribacter splanchnicus</name>
    <dbReference type="NCBI Taxonomy" id="28118"/>
    <lineage>
        <taxon>Bacteria</taxon>
        <taxon>Pseudomonadati</taxon>
        <taxon>Bacteroidota</taxon>
        <taxon>Bacteroidia</taxon>
        <taxon>Bacteroidales</taxon>
        <taxon>Odoribacteraceae</taxon>
        <taxon>Odoribacter</taxon>
    </lineage>
</organism>
<evidence type="ECO:0000313" key="2">
    <source>
        <dbReference type="EMBL" id="RGY06717.1"/>
    </source>
</evidence>
<keyword evidence="1" id="KW-0812">Transmembrane</keyword>
<dbReference type="Proteomes" id="UP000284434">
    <property type="component" value="Unassembled WGS sequence"/>
</dbReference>
<accession>A0A413ICC5</accession>
<keyword evidence="1" id="KW-1133">Transmembrane helix</keyword>
<dbReference type="RefSeq" id="WP_118103756.1">
    <property type="nucleotide sequence ID" value="NZ_QSCO01000011.1"/>
</dbReference>
<dbReference type="AlphaFoldDB" id="A0A413ICC5"/>
<evidence type="ECO:0000313" key="3">
    <source>
        <dbReference type="Proteomes" id="UP000284434"/>
    </source>
</evidence>
<name>A0A413ICC5_9BACT</name>
<feature type="transmembrane region" description="Helical" evidence="1">
    <location>
        <begin position="124"/>
        <end position="141"/>
    </location>
</feature>
<sequence>MIRVFNEVSDQVFSGGKPTYMIGIKEQITPEVGDKLAALYEAYRDGTVNLFGVASGGGMTIPEYADIPVYFIDGVVLKSILRTSVGVVAFADDRIVGKWNLLYTPYRFDGGYGDELTCERVKRGAFFVVLAVMIVLLFYRYKK</sequence>
<reference evidence="2 3" key="1">
    <citation type="submission" date="2018-08" db="EMBL/GenBank/DDBJ databases">
        <title>A genome reference for cultivated species of the human gut microbiota.</title>
        <authorList>
            <person name="Zou Y."/>
            <person name="Xue W."/>
            <person name="Luo G."/>
        </authorList>
    </citation>
    <scope>NUCLEOTIDE SEQUENCE [LARGE SCALE GENOMIC DNA]</scope>
    <source>
        <strain evidence="2 3">OF03-11</strain>
    </source>
</reference>
<protein>
    <submittedName>
        <fullName evidence="2">Uncharacterized protein</fullName>
    </submittedName>
</protein>